<dbReference type="InterPro" id="IPR012296">
    <property type="entry name" value="Nuclease_put_TT1808"/>
</dbReference>
<dbReference type="OrthoDB" id="668969at2"/>
<gene>
    <name evidence="2" type="ORF">EI293_19275</name>
</gene>
<dbReference type="Pfam" id="PF05685">
    <property type="entry name" value="Uma2"/>
    <property type="match status" value="1"/>
</dbReference>
<keyword evidence="2" id="KW-0255">Endonuclease</keyword>
<dbReference type="CDD" id="cd06260">
    <property type="entry name" value="DUF820-like"/>
    <property type="match status" value="1"/>
</dbReference>
<dbReference type="Gene3D" id="3.90.1570.10">
    <property type="entry name" value="tt1808, chain A"/>
    <property type="match status" value="1"/>
</dbReference>
<proteinExistence type="predicted"/>
<accession>A0A428K181</accession>
<keyword evidence="2" id="KW-0540">Nuclease</keyword>
<dbReference type="InterPro" id="IPR008538">
    <property type="entry name" value="Uma2"/>
</dbReference>
<evidence type="ECO:0000313" key="3">
    <source>
        <dbReference type="Proteomes" id="UP000270291"/>
    </source>
</evidence>
<evidence type="ECO:0000259" key="1">
    <source>
        <dbReference type="Pfam" id="PF05685"/>
    </source>
</evidence>
<comment type="caution">
    <text evidence="2">The sequence shown here is derived from an EMBL/GenBank/DDBJ whole genome shotgun (WGS) entry which is preliminary data.</text>
</comment>
<keyword evidence="2" id="KW-0378">Hydrolase</keyword>
<sequence length="207" mass="24277">MKPFYEPFVPGQLYSVAEFLALEQQAEDRHEFYDGQVWPFPADTLRHNLLVQNCSLPLFARRKQVGLDVFSNGMLLEVIPGGYYTYPDVVIRDFVPCSGLEYVVQCPKVIVEVLDPLWAERDRTWKCVHYRRLESLQQYVLVSQTQQFVESYWRTAAGEWRYEAFMKPDDVLDIADTGLQLMLREIYDEVAVPLLQLQFPDIRETIK</sequence>
<dbReference type="Proteomes" id="UP000270291">
    <property type="component" value="Unassembled WGS sequence"/>
</dbReference>
<dbReference type="SUPFAM" id="SSF52980">
    <property type="entry name" value="Restriction endonuclease-like"/>
    <property type="match status" value="1"/>
</dbReference>
<protein>
    <submittedName>
        <fullName evidence="2">Uma2 family endonuclease</fullName>
    </submittedName>
</protein>
<organism evidence="2 3">
    <name type="scientific">Hymenobacter perfusus</name>
    <dbReference type="NCBI Taxonomy" id="1236770"/>
    <lineage>
        <taxon>Bacteria</taxon>
        <taxon>Pseudomonadati</taxon>
        <taxon>Bacteroidota</taxon>
        <taxon>Cytophagia</taxon>
        <taxon>Cytophagales</taxon>
        <taxon>Hymenobacteraceae</taxon>
        <taxon>Hymenobacter</taxon>
    </lineage>
</organism>
<dbReference type="RefSeq" id="WP_125440185.1">
    <property type="nucleotide sequence ID" value="NZ_RWIU01000008.1"/>
</dbReference>
<evidence type="ECO:0000313" key="2">
    <source>
        <dbReference type="EMBL" id="RSK40113.1"/>
    </source>
</evidence>
<keyword evidence="3" id="KW-1185">Reference proteome</keyword>
<dbReference type="EMBL" id="RWIU01000008">
    <property type="protein sequence ID" value="RSK40113.1"/>
    <property type="molecule type" value="Genomic_DNA"/>
</dbReference>
<name>A0A428K181_9BACT</name>
<dbReference type="AlphaFoldDB" id="A0A428K181"/>
<dbReference type="PANTHER" id="PTHR36558:SF1">
    <property type="entry name" value="RESTRICTION ENDONUCLEASE DOMAIN-CONTAINING PROTEIN-RELATED"/>
    <property type="match status" value="1"/>
</dbReference>
<feature type="domain" description="Putative restriction endonuclease" evidence="1">
    <location>
        <begin position="17"/>
        <end position="175"/>
    </location>
</feature>
<dbReference type="InterPro" id="IPR011335">
    <property type="entry name" value="Restrct_endonuc-II-like"/>
</dbReference>
<dbReference type="GO" id="GO:0004519">
    <property type="term" value="F:endonuclease activity"/>
    <property type="evidence" value="ECO:0007669"/>
    <property type="project" value="UniProtKB-KW"/>
</dbReference>
<reference evidence="2 3" key="1">
    <citation type="submission" date="2018-12" db="EMBL/GenBank/DDBJ databases">
        <authorList>
            <person name="Feng G."/>
            <person name="Zhu H."/>
        </authorList>
    </citation>
    <scope>NUCLEOTIDE SEQUENCE [LARGE SCALE GENOMIC DNA]</scope>
    <source>
        <strain evidence="2 3">LMG 26000</strain>
    </source>
</reference>
<dbReference type="PANTHER" id="PTHR36558">
    <property type="entry name" value="GLR1098 PROTEIN"/>
    <property type="match status" value="1"/>
</dbReference>